<feature type="transmembrane region" description="Helical" evidence="9">
    <location>
        <begin position="87"/>
        <end position="106"/>
    </location>
</feature>
<dbReference type="SUPFAM" id="SSF103473">
    <property type="entry name" value="MFS general substrate transporter"/>
    <property type="match status" value="1"/>
</dbReference>
<dbReference type="InterPro" id="IPR036259">
    <property type="entry name" value="MFS_trans_sf"/>
</dbReference>
<evidence type="ECO:0000256" key="9">
    <source>
        <dbReference type="SAM" id="Phobius"/>
    </source>
</evidence>
<dbReference type="PROSITE" id="PS50850">
    <property type="entry name" value="MFS"/>
    <property type="match status" value="1"/>
</dbReference>
<dbReference type="GO" id="GO:0022857">
    <property type="term" value="F:transmembrane transporter activity"/>
    <property type="evidence" value="ECO:0007669"/>
    <property type="project" value="InterPro"/>
</dbReference>
<organism evidence="11 12">
    <name type="scientific">Ignelater luminosus</name>
    <name type="common">Cucubano</name>
    <name type="synonym">Pyrophorus luminosus</name>
    <dbReference type="NCBI Taxonomy" id="2038154"/>
    <lineage>
        <taxon>Eukaryota</taxon>
        <taxon>Metazoa</taxon>
        <taxon>Ecdysozoa</taxon>
        <taxon>Arthropoda</taxon>
        <taxon>Hexapoda</taxon>
        <taxon>Insecta</taxon>
        <taxon>Pterygota</taxon>
        <taxon>Neoptera</taxon>
        <taxon>Endopterygota</taxon>
        <taxon>Coleoptera</taxon>
        <taxon>Polyphaga</taxon>
        <taxon>Elateriformia</taxon>
        <taxon>Elateroidea</taxon>
        <taxon>Elateridae</taxon>
        <taxon>Agrypninae</taxon>
        <taxon>Pyrophorini</taxon>
        <taxon>Ignelater</taxon>
    </lineage>
</organism>
<dbReference type="NCBIfam" id="TIGR00879">
    <property type="entry name" value="SP"/>
    <property type="match status" value="1"/>
</dbReference>
<feature type="transmembrane region" description="Helical" evidence="9">
    <location>
        <begin position="318"/>
        <end position="340"/>
    </location>
</feature>
<evidence type="ECO:0000256" key="6">
    <source>
        <dbReference type="ARBA" id="ARBA00023180"/>
    </source>
</evidence>
<name>A0A8K0FX65_IGNLU</name>
<dbReference type="AlphaFoldDB" id="A0A8K0FX65"/>
<keyword evidence="2" id="KW-1003">Cell membrane</keyword>
<feature type="transmembrane region" description="Helical" evidence="9">
    <location>
        <begin position="60"/>
        <end position="80"/>
    </location>
</feature>
<feature type="domain" description="Major facilitator superfamily (MFS) profile" evidence="10">
    <location>
        <begin position="18"/>
        <end position="447"/>
    </location>
</feature>
<evidence type="ECO:0000259" key="10">
    <source>
        <dbReference type="PROSITE" id="PS50850"/>
    </source>
</evidence>
<evidence type="ECO:0000256" key="1">
    <source>
        <dbReference type="ARBA" id="ARBA00004651"/>
    </source>
</evidence>
<dbReference type="PRINTS" id="PR00171">
    <property type="entry name" value="SUGRTRNSPORT"/>
</dbReference>
<keyword evidence="4 9" id="KW-1133">Transmembrane helix</keyword>
<comment type="similarity">
    <text evidence="7">Belongs to the major facilitator superfamily. Sugar transporter (TC 2.A.1.1) family. Trehalose transporter subfamily.</text>
</comment>
<evidence type="ECO:0000256" key="4">
    <source>
        <dbReference type="ARBA" id="ARBA00022989"/>
    </source>
</evidence>
<accession>A0A8K0FX65</accession>
<dbReference type="InterPro" id="IPR005829">
    <property type="entry name" value="Sugar_transporter_CS"/>
</dbReference>
<dbReference type="InterPro" id="IPR050549">
    <property type="entry name" value="MFS_Trehalose_Transporter"/>
</dbReference>
<feature type="transmembrane region" description="Helical" evidence="9">
    <location>
        <begin position="146"/>
        <end position="165"/>
    </location>
</feature>
<dbReference type="PROSITE" id="PS00217">
    <property type="entry name" value="SUGAR_TRANSPORT_2"/>
    <property type="match status" value="1"/>
</dbReference>
<feature type="transmembrane region" description="Helical" evidence="9">
    <location>
        <begin position="360"/>
        <end position="380"/>
    </location>
</feature>
<dbReference type="InterPro" id="IPR003663">
    <property type="entry name" value="Sugar/inositol_transpt"/>
</dbReference>
<evidence type="ECO:0000256" key="8">
    <source>
        <dbReference type="RuleBase" id="RU003346"/>
    </source>
</evidence>
<keyword evidence="3 9" id="KW-0812">Transmembrane</keyword>
<dbReference type="Gene3D" id="1.20.1250.20">
    <property type="entry name" value="MFS general substrate transporter like domains"/>
    <property type="match status" value="1"/>
</dbReference>
<feature type="transmembrane region" description="Helical" evidence="9">
    <location>
        <begin position="112"/>
        <end position="134"/>
    </location>
</feature>
<keyword evidence="5 9" id="KW-0472">Membrane</keyword>
<dbReference type="PANTHER" id="PTHR48021:SF1">
    <property type="entry name" value="GH07001P-RELATED"/>
    <property type="match status" value="1"/>
</dbReference>
<gene>
    <name evidence="11" type="ORF">ILUMI_22911</name>
</gene>
<keyword evidence="12" id="KW-1185">Reference proteome</keyword>
<feature type="transmembrane region" description="Helical" evidence="9">
    <location>
        <begin position="253"/>
        <end position="276"/>
    </location>
</feature>
<feature type="transmembrane region" description="Helical" evidence="9">
    <location>
        <begin position="392"/>
        <end position="413"/>
    </location>
</feature>
<reference evidence="11" key="1">
    <citation type="submission" date="2019-08" db="EMBL/GenBank/DDBJ databases">
        <title>The genome of the North American firefly Photinus pyralis.</title>
        <authorList>
            <consortium name="Photinus pyralis genome working group"/>
            <person name="Fallon T.R."/>
            <person name="Sander Lower S.E."/>
            <person name="Weng J.-K."/>
        </authorList>
    </citation>
    <scope>NUCLEOTIDE SEQUENCE</scope>
    <source>
        <strain evidence="11">TRF0915ILg1</strain>
        <tissue evidence="11">Whole body</tissue>
    </source>
</reference>
<evidence type="ECO:0000313" key="11">
    <source>
        <dbReference type="EMBL" id="KAF2883260.1"/>
    </source>
</evidence>
<proteinExistence type="inferred from homology"/>
<dbReference type="EMBL" id="VTPC01090517">
    <property type="protein sequence ID" value="KAF2883260.1"/>
    <property type="molecule type" value="Genomic_DNA"/>
</dbReference>
<evidence type="ECO:0000256" key="3">
    <source>
        <dbReference type="ARBA" id="ARBA00022692"/>
    </source>
</evidence>
<evidence type="ECO:0000256" key="7">
    <source>
        <dbReference type="ARBA" id="ARBA00024348"/>
    </source>
</evidence>
<dbReference type="PANTHER" id="PTHR48021">
    <property type="match status" value="1"/>
</dbReference>
<keyword evidence="8" id="KW-0813">Transport</keyword>
<protein>
    <recommendedName>
        <fullName evidence="10">Major facilitator superfamily (MFS) profile domain-containing protein</fullName>
    </recommendedName>
</protein>
<evidence type="ECO:0000313" key="12">
    <source>
        <dbReference type="Proteomes" id="UP000801492"/>
    </source>
</evidence>
<feature type="transmembrane region" description="Helical" evidence="9">
    <location>
        <begin position="16"/>
        <end position="40"/>
    </location>
</feature>
<dbReference type="Proteomes" id="UP000801492">
    <property type="component" value="Unassembled WGS sequence"/>
</dbReference>
<comment type="caution">
    <text evidence="11">The sequence shown here is derived from an EMBL/GenBank/DDBJ whole genome shotgun (WGS) entry which is preliminary data.</text>
</comment>
<sequence length="474" mass="52425">MVQNPLARQGKRLPQYVAALTVCLGSVASGTVLGWTGNIIEELKNKKFNNIEIDDFDIKWIGSCASLGAMVMCFPIGIMCEKLGRKLSMLISAMVLFGGWLFIIFANSAVMIYVGRIITGMACGTFFITAPLYTSEIVEKEIRGELVTIASFVPLGVMFAYIIAYVANPEVYTIVVAVLPLLFAIAFLFQPETPVYSIKQGREAEARKALVRLRDDTYDIDAELKEIKAAIEEDQEIKISFKESMKKRSTKKAAAICFTLMFLQQTGGINAVIFYISNIFESSGTNLDSKISTIIVGVTQVIATYVSTLTLDRLGRRALLMISSILMAIGLIILGVFYTLSERWLVPPHTLMSLGFMPLLGLLLYMLAFPLGYGFIPWLLLAELFPPEIKGVAAAAAGTFNWFIGFLITNFYFDIKQAIGGDITFYIFSVVCFITASFAFLVVPETKGKSFYQIQKELSGEKGQLEGIKEKELN</sequence>
<evidence type="ECO:0000256" key="2">
    <source>
        <dbReference type="ARBA" id="ARBA00022475"/>
    </source>
</evidence>
<dbReference type="InterPro" id="IPR020846">
    <property type="entry name" value="MFS_dom"/>
</dbReference>
<feature type="transmembrane region" description="Helical" evidence="9">
    <location>
        <begin position="171"/>
        <end position="189"/>
    </location>
</feature>
<evidence type="ECO:0000256" key="5">
    <source>
        <dbReference type="ARBA" id="ARBA00023136"/>
    </source>
</evidence>
<feature type="transmembrane region" description="Helical" evidence="9">
    <location>
        <begin position="425"/>
        <end position="443"/>
    </location>
</feature>
<feature type="transmembrane region" description="Helical" evidence="9">
    <location>
        <begin position="291"/>
        <end position="311"/>
    </location>
</feature>
<dbReference type="OrthoDB" id="6612291at2759"/>
<dbReference type="InterPro" id="IPR005828">
    <property type="entry name" value="MFS_sugar_transport-like"/>
</dbReference>
<comment type="subcellular location">
    <subcellularLocation>
        <location evidence="1">Cell membrane</location>
        <topology evidence="1">Multi-pass membrane protein</topology>
    </subcellularLocation>
</comment>
<dbReference type="GO" id="GO:0005886">
    <property type="term" value="C:plasma membrane"/>
    <property type="evidence" value="ECO:0007669"/>
    <property type="project" value="UniProtKB-SubCell"/>
</dbReference>
<dbReference type="FunFam" id="1.20.1250.20:FF:000055">
    <property type="entry name" value="Facilitated trehalose transporter Tret1-2 homolog"/>
    <property type="match status" value="1"/>
</dbReference>
<dbReference type="Pfam" id="PF00083">
    <property type="entry name" value="Sugar_tr"/>
    <property type="match status" value="1"/>
</dbReference>
<keyword evidence="6" id="KW-0325">Glycoprotein</keyword>